<evidence type="ECO:0000313" key="3">
    <source>
        <dbReference type="Proteomes" id="UP000620633"/>
    </source>
</evidence>
<protein>
    <recommendedName>
        <fullName evidence="4">DUF11 domain-containing protein</fullName>
    </recommendedName>
</protein>
<sequence length="1594" mass="164008">MKAPLTPSAAPHPLHPARPVAPRRRRTASILTLGALLLSGAQAAPLLLRATTGDARSPAVPVQVELSGGGTTRTLNLPLGGTLLDVPAGPYRLRLLSAGAALLSPAPTDPGTDSVPAATTQIATTQELNFTVSDSGTDLTVGVQPDVKVTLSVPAQAATGSTVTVTLSLSNAFSEPLTLNPELSFDEGLIPLSAARLTRELKAGQSTEIQIPVLIAESGDLNVGVSLAGLPGRADASVRGVTLLRAALETERDLRDPTLTRVRVSNPGLEATFPVTLSGPAGLNLTDEAGQPVTQLKLDSGETRTLLLRAPGTDDATPATISVGSSAARVNVGAQAALRTELTVSPADPLPGETVTVTLRAFNSGPQDLSGPLRLVAPAWLTLTAAGGADTPLTVPAGGEARRQWQATVPFGAAESGTVQVSGQDTLGAVQVSAPVSRTLLGLKLGAPAPVDAGYASEVPVAVHNPTGRAQTAVLSGAVGGEAAAEESVTVPPYGGAVARLSAVGSEDGVSVMTVTARIGEALVAAPQPGRLTFLPRAQATRTTEISLPFNVQGLSSGAVTAANLPPEGAAYLAGSAVLRSNDETLVLDEPKTGAGGKLYWALPGGVRSGVLSYSVAHVGPLGEPAVLDLSARVGDRTLLLSGELDPEDAARAAELTASEREGLIRSPRDGVILNVGARTNVTVEGPSGVPVTLTVNGETIGDDRIGEAGQAGLSSRLVFVGLPLQPGENLIGVRFGTQSDEIRVLVPGAAERLDLSLETGVTADGSNPVILVVRAVDASDLPGGNGQVTLVTDLEPVDPDADLQTAGYQVNLKSGVARVRLEPLGSARDVTVQAQLGELKAEEQLFVDVPGSTFITYQASAGVRYSRARGLSFEGQARGYAELPLAEGSLQASADTTGLPGLDSAATVGRRYPVTGSGTDARTALSSDLGVAFRYERRDVSLGYYDGALELAPLTGLPRSSALRGEYRDGPWSVRAFGARVPTDSLTETVTPDGGRTYTLSRSPRTGSERVVLIAGTTRRTLKAGQDYLLDALSGQLTLATPLSPLGPDFQAQELAVTYVPAGSDARQTAFGAGVEYNDGTWQVLAAAARLGTENGFSVQGAYRSLPLNVRASYQRGAGLPDGRATLNVTYRQGPVSGTVDYAYDQSRVTSALSGTAEVAYRQATFGVKLAHRTQAGQNRTALTYDRPLSPEWTVGAGAEYVWATPEQPGGVNAVALARYARNRAGAELQHSQPVLGGSRAQTRLNASYTLTSTTTLQARVQNTWGEGGALVGDVGVQQQLGNANLNVSYQLPGASGQSSRARFGVDVPINVTERVKANVSASVARDLSSGLNSATGSFGVRYIGETFSASLGTDASRTGTVNRLSVRGGATGRLGAHVLSVDGNVQVLPETQAQLTFSHAWRNDRVALLQYHRLSNVPTAQGADLQTGTVLEGEIGLDVQVPLNRRLLDPRPAPAPAPAPTPAPTDADAAQTGPADAQATSGTPAALNLSVQPSFAYRLMPAQRDLYTVQGGLSLSVPVTQRLSVGLNGYLIAQPGLNELNATYGADLRYAVSDTLRLVAGYTASASGTPGAGLTPGANPGVFIRADLFGGR</sequence>
<reference evidence="3" key="1">
    <citation type="journal article" date="2019" name="Int. J. Syst. Evol. Microbiol.">
        <title>The Global Catalogue of Microorganisms (GCM) 10K type strain sequencing project: providing services to taxonomists for standard genome sequencing and annotation.</title>
        <authorList>
            <consortium name="The Broad Institute Genomics Platform"/>
            <consortium name="The Broad Institute Genome Sequencing Center for Infectious Disease"/>
            <person name="Wu L."/>
            <person name="Ma J."/>
        </authorList>
    </citation>
    <scope>NUCLEOTIDE SEQUENCE [LARGE SCALE GENOMIC DNA]</scope>
    <source>
        <strain evidence="3">JCM 31406</strain>
    </source>
</reference>
<name>A0ABQ2SJ96_9DEIO</name>
<dbReference type="EMBL" id="BMQO01000008">
    <property type="protein sequence ID" value="GGS28670.1"/>
    <property type="molecule type" value="Genomic_DNA"/>
</dbReference>
<keyword evidence="3" id="KW-1185">Reference proteome</keyword>
<evidence type="ECO:0008006" key="4">
    <source>
        <dbReference type="Google" id="ProtNLM"/>
    </source>
</evidence>
<dbReference type="InterPro" id="IPR013783">
    <property type="entry name" value="Ig-like_fold"/>
</dbReference>
<gene>
    <name evidence="2" type="ORF">GCM10008961_20420</name>
</gene>
<dbReference type="RefSeq" id="WP_189101426.1">
    <property type="nucleotide sequence ID" value="NZ_BMQO01000008.1"/>
</dbReference>
<feature type="compositionally biased region" description="Low complexity" evidence="1">
    <location>
        <begin position="1466"/>
        <end position="1482"/>
    </location>
</feature>
<feature type="region of interest" description="Disordered" evidence="1">
    <location>
        <begin position="1449"/>
        <end position="1486"/>
    </location>
</feature>
<feature type="region of interest" description="Disordered" evidence="1">
    <location>
        <begin position="1"/>
        <end position="23"/>
    </location>
</feature>
<dbReference type="Proteomes" id="UP000620633">
    <property type="component" value="Unassembled WGS sequence"/>
</dbReference>
<feature type="compositionally biased region" description="Low complexity" evidence="1">
    <location>
        <begin position="1"/>
        <end position="20"/>
    </location>
</feature>
<organism evidence="2 3">
    <name type="scientific">Deinococcus knuensis</name>
    <dbReference type="NCBI Taxonomy" id="1837380"/>
    <lineage>
        <taxon>Bacteria</taxon>
        <taxon>Thermotogati</taxon>
        <taxon>Deinococcota</taxon>
        <taxon>Deinococci</taxon>
        <taxon>Deinococcales</taxon>
        <taxon>Deinococcaceae</taxon>
        <taxon>Deinococcus</taxon>
    </lineage>
</organism>
<evidence type="ECO:0000256" key="1">
    <source>
        <dbReference type="SAM" id="MobiDB-lite"/>
    </source>
</evidence>
<dbReference type="Gene3D" id="2.60.40.10">
    <property type="entry name" value="Immunoglobulins"/>
    <property type="match status" value="1"/>
</dbReference>
<evidence type="ECO:0000313" key="2">
    <source>
        <dbReference type="EMBL" id="GGS28670.1"/>
    </source>
</evidence>
<accession>A0ABQ2SJ96</accession>
<proteinExistence type="predicted"/>
<comment type="caution">
    <text evidence="2">The sequence shown here is derived from an EMBL/GenBank/DDBJ whole genome shotgun (WGS) entry which is preliminary data.</text>
</comment>
<feature type="compositionally biased region" description="Pro residues" evidence="1">
    <location>
        <begin position="1453"/>
        <end position="1465"/>
    </location>
</feature>